<dbReference type="PANTHER" id="PTHR43311:SF2">
    <property type="entry name" value="GLUTAMATE--TRNA LIGASE, MITOCHONDRIAL-RELATED"/>
    <property type="match status" value="1"/>
</dbReference>
<dbReference type="Pfam" id="PF00749">
    <property type="entry name" value="tRNA-synt_1c"/>
    <property type="match status" value="1"/>
</dbReference>
<dbReference type="GO" id="GO:0005829">
    <property type="term" value="C:cytosol"/>
    <property type="evidence" value="ECO:0007669"/>
    <property type="project" value="TreeGrafter"/>
</dbReference>
<evidence type="ECO:0000256" key="1">
    <source>
        <dbReference type="ARBA" id="ARBA00007894"/>
    </source>
</evidence>
<feature type="binding site" evidence="7">
    <location>
        <position position="254"/>
    </location>
    <ligand>
        <name>ATP</name>
        <dbReference type="ChEBI" id="CHEBI:30616"/>
    </ligand>
</feature>
<dbReference type="Pfam" id="PF19269">
    <property type="entry name" value="Anticodon_2"/>
    <property type="match status" value="1"/>
</dbReference>
<keyword evidence="7" id="KW-0963">Cytoplasm</keyword>
<dbReference type="SUPFAM" id="SSF52374">
    <property type="entry name" value="Nucleotidylyl transferase"/>
    <property type="match status" value="1"/>
</dbReference>
<dbReference type="PANTHER" id="PTHR43311">
    <property type="entry name" value="GLUTAMATE--TRNA LIGASE"/>
    <property type="match status" value="1"/>
</dbReference>
<feature type="short sequence motif" description="'KMSKS' region" evidence="7">
    <location>
        <begin position="251"/>
        <end position="255"/>
    </location>
</feature>
<dbReference type="InterPro" id="IPR008925">
    <property type="entry name" value="aa_tRNA-synth_I_cd-bd_sf"/>
</dbReference>
<protein>
    <recommendedName>
        <fullName evidence="7">Glutamate--tRNA ligase</fullName>
        <ecNumber evidence="7">6.1.1.17</ecNumber>
    </recommendedName>
    <alternativeName>
        <fullName evidence="7">Glutamyl-tRNA synthetase</fullName>
        <shortName evidence="7">GluRS</shortName>
    </alternativeName>
</protein>
<evidence type="ECO:0000313" key="11">
    <source>
        <dbReference type="Proteomes" id="UP000579945"/>
    </source>
</evidence>
<keyword evidence="11" id="KW-1185">Reference proteome</keyword>
<accession>A0A7W5V5I2</accession>
<dbReference type="InterPro" id="IPR049940">
    <property type="entry name" value="GluQ/Sye"/>
</dbReference>
<dbReference type="GO" id="GO:0006424">
    <property type="term" value="P:glutamyl-tRNA aminoacylation"/>
    <property type="evidence" value="ECO:0007669"/>
    <property type="project" value="UniProtKB-UniRule"/>
</dbReference>
<dbReference type="InterPro" id="IPR001412">
    <property type="entry name" value="aa-tRNA-synth_I_CS"/>
</dbReference>
<keyword evidence="3 7" id="KW-0547">Nucleotide-binding</keyword>
<dbReference type="InterPro" id="IPR020058">
    <property type="entry name" value="Glu/Gln-tRNA-synth_Ib_cat-dom"/>
</dbReference>
<feature type="domain" description="Glutamyl/glutaminyl-tRNA synthetase class Ib catalytic" evidence="8">
    <location>
        <begin position="23"/>
        <end position="319"/>
    </location>
</feature>
<dbReference type="InterPro" id="IPR000924">
    <property type="entry name" value="Glu/Gln-tRNA-synth"/>
</dbReference>
<dbReference type="PROSITE" id="PS00178">
    <property type="entry name" value="AA_TRNA_LIGASE_I"/>
    <property type="match status" value="1"/>
</dbReference>
<comment type="caution">
    <text evidence="10">The sequence shown here is derived from an EMBL/GenBank/DDBJ whole genome shotgun (WGS) entry which is preliminary data.</text>
</comment>
<comment type="subunit">
    <text evidence="7">Monomer.</text>
</comment>
<keyword evidence="5 7" id="KW-0648">Protein biosynthesis</keyword>
<comment type="function">
    <text evidence="7">Catalyzes the attachment of glutamate to tRNA(Glu) in a two-step reaction: glutamate is first activated by ATP to form Glu-AMP and then transferred to the acceptor end of tRNA(Glu).</text>
</comment>
<dbReference type="InterPro" id="IPR004527">
    <property type="entry name" value="Glu-tRNA-ligase_bac/mito"/>
</dbReference>
<gene>
    <name evidence="7" type="primary">gltX</name>
    <name evidence="10" type="ORF">FHR33_006841</name>
</gene>
<dbReference type="Gene3D" id="1.10.10.350">
    <property type="match status" value="1"/>
</dbReference>
<feature type="binding site" evidence="7">
    <location>
        <position position="122"/>
    </location>
    <ligand>
        <name>Zn(2+)</name>
        <dbReference type="ChEBI" id="CHEBI:29105"/>
    </ligand>
</feature>
<dbReference type="GO" id="GO:0005524">
    <property type="term" value="F:ATP binding"/>
    <property type="evidence" value="ECO:0007669"/>
    <property type="project" value="UniProtKB-UniRule"/>
</dbReference>
<evidence type="ECO:0000256" key="3">
    <source>
        <dbReference type="ARBA" id="ARBA00022741"/>
    </source>
</evidence>
<dbReference type="EC" id="6.1.1.17" evidence="7"/>
<dbReference type="InterPro" id="IPR033910">
    <property type="entry name" value="GluRS_core"/>
</dbReference>
<dbReference type="HAMAP" id="MF_00022">
    <property type="entry name" value="Glu_tRNA_synth_type1"/>
    <property type="match status" value="1"/>
</dbReference>
<dbReference type="PRINTS" id="PR00987">
    <property type="entry name" value="TRNASYNTHGLU"/>
</dbReference>
<dbReference type="GO" id="GO:0008270">
    <property type="term" value="F:zinc ion binding"/>
    <property type="evidence" value="ECO:0007669"/>
    <property type="project" value="UniProtKB-UniRule"/>
</dbReference>
<evidence type="ECO:0000313" key="10">
    <source>
        <dbReference type="EMBL" id="MBB3730981.1"/>
    </source>
</evidence>
<dbReference type="InterPro" id="IPR014729">
    <property type="entry name" value="Rossmann-like_a/b/a_fold"/>
</dbReference>
<comment type="cofactor">
    <cofactor evidence="7">
        <name>Zn(2+)</name>
        <dbReference type="ChEBI" id="CHEBI:29105"/>
    </cofactor>
    <text evidence="7">Binds 1 zinc ion per subunit.</text>
</comment>
<dbReference type="Proteomes" id="UP000579945">
    <property type="component" value="Unassembled WGS sequence"/>
</dbReference>
<evidence type="ECO:0000259" key="8">
    <source>
        <dbReference type="Pfam" id="PF00749"/>
    </source>
</evidence>
<evidence type="ECO:0000256" key="7">
    <source>
        <dbReference type="HAMAP-Rule" id="MF_00022"/>
    </source>
</evidence>
<dbReference type="CDD" id="cd00808">
    <property type="entry name" value="GluRS_core"/>
    <property type="match status" value="1"/>
</dbReference>
<dbReference type="Gene3D" id="3.40.50.620">
    <property type="entry name" value="HUPs"/>
    <property type="match status" value="1"/>
</dbReference>
<dbReference type="SUPFAM" id="SSF48163">
    <property type="entry name" value="An anticodon-binding domain of class I aminoacyl-tRNA synthetases"/>
    <property type="match status" value="1"/>
</dbReference>
<evidence type="ECO:0000256" key="4">
    <source>
        <dbReference type="ARBA" id="ARBA00022840"/>
    </source>
</evidence>
<keyword evidence="7" id="KW-0479">Metal-binding</keyword>
<dbReference type="GO" id="GO:0000049">
    <property type="term" value="F:tRNA binding"/>
    <property type="evidence" value="ECO:0007669"/>
    <property type="project" value="InterPro"/>
</dbReference>
<proteinExistence type="inferred from homology"/>
<sequence>MTEPDAVSGVGGAATRAGRATDIRVRFAPSPTGMFHVGGARTALFNWALAEQSGGRFVLRIEDTDATRNRPEWTEGIISALDWIGINGTNPVFEGPYFQSAFEPQHREAVELLLAKGMAYYCDCTRDDLVARTGSEHKGYDGHCRDRGLTSGAVRFRTPDEGVTVVEDVIRGRVEFPNNAQEDFVVARTDGSPLYVVANAVDDITQNITHVVRGEEHLGNAAKQMLLWPALGAQPPVWAHLPVIVNEQRKKLSKRRDKVALESYRDEGYLAEAMVNYLMLLGWGTGEDREIMPWAEMVPRFRLEDVNSASAFFDEKKLRAFNGEYIRALPLETFEERCLPYLDPSWDAELFSKVASLAQTRVAVLSEIRQNVDFLFLEQPVFDQASWDKAMKANAPEVIEGYLARLDTVNWDPESLKEALEEVGAALGGLKLSKTQAPIRVAVTGRTVGLPLFESIEVLGRERAQERLRAALERLRG</sequence>
<evidence type="ECO:0000256" key="5">
    <source>
        <dbReference type="ARBA" id="ARBA00022917"/>
    </source>
</evidence>
<comment type="catalytic activity">
    <reaction evidence="7">
        <text>tRNA(Glu) + L-glutamate + ATP = L-glutamyl-tRNA(Glu) + AMP + diphosphate</text>
        <dbReference type="Rhea" id="RHEA:23540"/>
        <dbReference type="Rhea" id="RHEA-COMP:9663"/>
        <dbReference type="Rhea" id="RHEA-COMP:9680"/>
        <dbReference type="ChEBI" id="CHEBI:29985"/>
        <dbReference type="ChEBI" id="CHEBI:30616"/>
        <dbReference type="ChEBI" id="CHEBI:33019"/>
        <dbReference type="ChEBI" id="CHEBI:78442"/>
        <dbReference type="ChEBI" id="CHEBI:78520"/>
        <dbReference type="ChEBI" id="CHEBI:456215"/>
        <dbReference type="EC" id="6.1.1.17"/>
    </reaction>
</comment>
<dbReference type="GO" id="GO:0004818">
    <property type="term" value="F:glutamate-tRNA ligase activity"/>
    <property type="evidence" value="ECO:0007669"/>
    <property type="project" value="UniProtKB-UniRule"/>
</dbReference>
<name>A0A7W5V5I2_9ACTN</name>
<feature type="binding site" evidence="7">
    <location>
        <position position="124"/>
    </location>
    <ligand>
        <name>Zn(2+)</name>
        <dbReference type="ChEBI" id="CHEBI:29105"/>
    </ligand>
</feature>
<evidence type="ECO:0000256" key="2">
    <source>
        <dbReference type="ARBA" id="ARBA00022598"/>
    </source>
</evidence>
<dbReference type="NCBIfam" id="TIGR00464">
    <property type="entry name" value="gltX_bact"/>
    <property type="match status" value="1"/>
</dbReference>
<dbReference type="InterPro" id="IPR045462">
    <property type="entry name" value="aa-tRNA-synth_I_cd-bd"/>
</dbReference>
<keyword evidence="4 7" id="KW-0067">ATP-binding</keyword>
<feature type="binding site" evidence="7">
    <location>
        <position position="144"/>
    </location>
    <ligand>
        <name>Zn(2+)</name>
        <dbReference type="ChEBI" id="CHEBI:29105"/>
    </ligand>
</feature>
<feature type="binding site" evidence="7">
    <location>
        <position position="146"/>
    </location>
    <ligand>
        <name>Zn(2+)</name>
        <dbReference type="ChEBI" id="CHEBI:29105"/>
    </ligand>
</feature>
<comment type="subcellular location">
    <subcellularLocation>
        <location evidence="7">Cytoplasm</location>
    </subcellularLocation>
</comment>
<evidence type="ECO:0000259" key="9">
    <source>
        <dbReference type="Pfam" id="PF19269"/>
    </source>
</evidence>
<keyword evidence="7" id="KW-0862">Zinc</keyword>
<feature type="domain" description="Aminoacyl-tRNA synthetase class I anticodon-binding" evidence="9">
    <location>
        <begin position="334"/>
        <end position="472"/>
    </location>
</feature>
<evidence type="ECO:0000256" key="6">
    <source>
        <dbReference type="ARBA" id="ARBA00023146"/>
    </source>
</evidence>
<keyword evidence="6 7" id="KW-0030">Aminoacyl-tRNA synthetase</keyword>
<organism evidence="10 11">
    <name type="scientific">Nonomuraea dietziae</name>
    <dbReference type="NCBI Taxonomy" id="65515"/>
    <lineage>
        <taxon>Bacteria</taxon>
        <taxon>Bacillati</taxon>
        <taxon>Actinomycetota</taxon>
        <taxon>Actinomycetes</taxon>
        <taxon>Streptosporangiales</taxon>
        <taxon>Streptosporangiaceae</taxon>
        <taxon>Nonomuraea</taxon>
    </lineage>
</organism>
<dbReference type="AlphaFoldDB" id="A0A7W5V5I2"/>
<dbReference type="EMBL" id="JACIBV010000001">
    <property type="protein sequence ID" value="MBB3730981.1"/>
    <property type="molecule type" value="Genomic_DNA"/>
</dbReference>
<dbReference type="InterPro" id="IPR020751">
    <property type="entry name" value="aa-tRNA-synth_I_codon-bd_sub2"/>
</dbReference>
<feature type="short sequence motif" description="'HIGH' region" evidence="7">
    <location>
        <begin position="29"/>
        <end position="39"/>
    </location>
</feature>
<reference evidence="10 11" key="1">
    <citation type="submission" date="2020-08" db="EMBL/GenBank/DDBJ databases">
        <title>Sequencing the genomes of 1000 actinobacteria strains.</title>
        <authorList>
            <person name="Klenk H.-P."/>
        </authorList>
    </citation>
    <scope>NUCLEOTIDE SEQUENCE [LARGE SCALE GENOMIC DNA]</scope>
    <source>
        <strain evidence="10 11">DSM 44320</strain>
    </source>
</reference>
<comment type="similarity">
    <text evidence="1 7">Belongs to the class-I aminoacyl-tRNA synthetase family. Glutamate--tRNA ligase type 1 subfamily.</text>
</comment>
<keyword evidence="2 7" id="KW-0436">Ligase</keyword>